<feature type="transmembrane region" description="Helical" evidence="1">
    <location>
        <begin position="48"/>
        <end position="69"/>
    </location>
</feature>
<accession>U4KK23</accession>
<keyword evidence="1" id="KW-0472">Membrane</keyword>
<dbReference type="HOGENOM" id="CLU_051476_0_0_14"/>
<organism evidence="2 3">
    <name type="scientific">Alteracholeplasma palmae (strain ATCC 49389 / J233)</name>
    <name type="common">Acholeplasma palmae</name>
    <dbReference type="NCBI Taxonomy" id="1318466"/>
    <lineage>
        <taxon>Bacteria</taxon>
        <taxon>Bacillati</taxon>
        <taxon>Mycoplasmatota</taxon>
        <taxon>Mollicutes</taxon>
        <taxon>Acholeplasmatales</taxon>
        <taxon>Acholeplasmataceae</taxon>
        <taxon>Acholeplasma</taxon>
    </lineage>
</organism>
<feature type="transmembrane region" description="Helical" evidence="1">
    <location>
        <begin position="188"/>
        <end position="208"/>
    </location>
</feature>
<feature type="transmembrane region" description="Helical" evidence="1">
    <location>
        <begin position="423"/>
        <end position="445"/>
    </location>
</feature>
<evidence type="ECO:0000313" key="3">
    <source>
        <dbReference type="Proteomes" id="UP000032740"/>
    </source>
</evidence>
<feature type="transmembrane region" description="Helical" evidence="1">
    <location>
        <begin position="315"/>
        <end position="335"/>
    </location>
</feature>
<evidence type="ECO:0000313" key="2">
    <source>
        <dbReference type="EMBL" id="CCV63959.1"/>
    </source>
</evidence>
<feature type="transmembrane region" description="Helical" evidence="1">
    <location>
        <begin position="481"/>
        <end position="499"/>
    </location>
</feature>
<dbReference type="EMBL" id="FO681347">
    <property type="protein sequence ID" value="CCV63959.1"/>
    <property type="molecule type" value="Genomic_DNA"/>
</dbReference>
<feature type="transmembrane region" description="Helical" evidence="1">
    <location>
        <begin position="397"/>
        <end position="416"/>
    </location>
</feature>
<proteinExistence type="predicted"/>
<feature type="transmembrane region" description="Helical" evidence="1">
    <location>
        <begin position="272"/>
        <end position="295"/>
    </location>
</feature>
<feature type="transmembrane region" description="Helical" evidence="1">
    <location>
        <begin position="20"/>
        <end position="41"/>
    </location>
</feature>
<feature type="transmembrane region" description="Helical" evidence="1">
    <location>
        <begin position="100"/>
        <end position="120"/>
    </location>
</feature>
<dbReference type="STRING" id="1318466.BN85403820"/>
<name>U4KK23_ALTPJ</name>
<feature type="transmembrane region" description="Helical" evidence="1">
    <location>
        <begin position="141"/>
        <end position="158"/>
    </location>
</feature>
<dbReference type="KEGG" id="apal:BN85403820"/>
<reference evidence="2 3" key="1">
    <citation type="journal article" date="2013" name="J. Mol. Microbiol. Biotechnol.">
        <title>Analysis of the Complete Genomes of Acholeplasma brassicae , A. palmae and A. laidlawii and Their Comparison to the Obligate Parasites from ' Candidatus Phytoplasma'.</title>
        <authorList>
            <person name="Kube M."/>
            <person name="Siewert C."/>
            <person name="Migdoll A.M."/>
            <person name="Duduk B."/>
            <person name="Holz S."/>
            <person name="Rabus R."/>
            <person name="Seemuller E."/>
            <person name="Mitrovic J."/>
            <person name="Muller I."/>
            <person name="Buttner C."/>
            <person name="Reinhardt R."/>
        </authorList>
    </citation>
    <scope>NUCLEOTIDE SEQUENCE [LARGE SCALE GENOMIC DNA]</scope>
    <source>
        <strain evidence="2 3">J233</strain>
    </source>
</reference>
<evidence type="ECO:0000256" key="1">
    <source>
        <dbReference type="SAM" id="Phobius"/>
    </source>
</evidence>
<keyword evidence="1" id="KW-1133">Transmembrane helix</keyword>
<dbReference type="Proteomes" id="UP000032740">
    <property type="component" value="Chromosome"/>
</dbReference>
<feature type="transmembrane region" description="Helical" evidence="1">
    <location>
        <begin position="356"/>
        <end position="377"/>
    </location>
</feature>
<dbReference type="AlphaFoldDB" id="U4KK23"/>
<gene>
    <name evidence="2" type="ORF">BN85403820</name>
</gene>
<dbReference type="OrthoDB" id="1661999at2"/>
<keyword evidence="1" id="KW-0812">Transmembrane</keyword>
<sequence length="500" mass="54171">MERLLQVVNTFATVTQGSGLHIYAIIATVLLLISLVGFIYYCVKGGNLIIGLFITATFWFLLGVTYSLWSASVNSQIESFKDAWNIFAGNLNLVFSDGPINYGTTTTVIIFASWFGRVIVDTGIAKALIKKVVELSGDMQLVTVIVLSIVTALLFTSIFGPGSVMAIGAIILPILLTIGVNKKVAVGSFLMAVAAGMYVNKGFSIQFSTNPFFEQIWSIPGFASDFTVFTWLAFLVHVVFMIGFIVFNMYFAKDKIKSWAMADDGMEKEVKGISFIVPFIPAIISLTIAIINMFLPANVQPTATSPGVINQITDVAAITSFVIGIILGLALTGNLKTYKKAIETSQKTLFNGISDVALLIGMLLVLNMFSTAASKLAAPIFQTALGDSLNGLANNPIWIVVAFAILAPLALFRGPFMVWGSGIALVTVMSTFIPATTPLLLVLFYVQPVAIVAQSCPTQSWGMWALSYAKYEPNTFIKTNIPWAWAICAINIFLAYFILM</sequence>
<feature type="transmembrane region" description="Helical" evidence="1">
    <location>
        <begin position="228"/>
        <end position="251"/>
    </location>
</feature>
<feature type="transmembrane region" description="Helical" evidence="1">
    <location>
        <begin position="164"/>
        <end position="181"/>
    </location>
</feature>
<dbReference type="RefSeq" id="WP_026656759.1">
    <property type="nucleotide sequence ID" value="NC_022538.1"/>
</dbReference>
<protein>
    <submittedName>
        <fullName evidence="2">CitMHS family citrate-magnesium (Mg2+):proton (H+) citrate-calcium (Ca2+): proton (H+) symporter</fullName>
    </submittedName>
</protein>
<keyword evidence="3" id="KW-1185">Reference proteome</keyword>